<evidence type="ECO:0000256" key="1">
    <source>
        <dbReference type="SAM" id="Phobius"/>
    </source>
</evidence>
<gene>
    <name evidence="2" type="ORF">GCM10010302_38360</name>
</gene>
<dbReference type="Proteomes" id="UP001501867">
    <property type="component" value="Unassembled WGS sequence"/>
</dbReference>
<organism evidence="2 3">
    <name type="scientific">Streptomyces polychromogenes</name>
    <dbReference type="NCBI Taxonomy" id="67342"/>
    <lineage>
        <taxon>Bacteria</taxon>
        <taxon>Bacillati</taxon>
        <taxon>Actinomycetota</taxon>
        <taxon>Actinomycetes</taxon>
        <taxon>Kitasatosporales</taxon>
        <taxon>Streptomycetaceae</taxon>
        <taxon>Streptomyces</taxon>
    </lineage>
</organism>
<keyword evidence="1" id="KW-0812">Transmembrane</keyword>
<protein>
    <submittedName>
        <fullName evidence="2">Uncharacterized protein</fullName>
    </submittedName>
</protein>
<sequence length="148" mass="15853">MFLGVGAVGCLAVLLAPVVLFGLFIVFRALTVAPEPDGEPVVLAREALTGTWADENGGTLTLAADGRFTADGVCGEFNVRNEVYTRTGTGEWTKSDDRYEDAAKTEVRIEFGGSWAQYEARGGAASPMLWTFLGDPDEGELCVLKKRS</sequence>
<accession>A0ABN0VG16</accession>
<feature type="transmembrane region" description="Helical" evidence="1">
    <location>
        <begin position="6"/>
        <end position="27"/>
    </location>
</feature>
<reference evidence="2 3" key="1">
    <citation type="journal article" date="2019" name="Int. J. Syst. Evol. Microbiol.">
        <title>The Global Catalogue of Microorganisms (GCM) 10K type strain sequencing project: providing services to taxonomists for standard genome sequencing and annotation.</title>
        <authorList>
            <consortium name="The Broad Institute Genomics Platform"/>
            <consortium name="The Broad Institute Genome Sequencing Center for Infectious Disease"/>
            <person name="Wu L."/>
            <person name="Ma J."/>
        </authorList>
    </citation>
    <scope>NUCLEOTIDE SEQUENCE [LARGE SCALE GENOMIC DNA]</scope>
    <source>
        <strain evidence="2 3">JCM 4505</strain>
    </source>
</reference>
<comment type="caution">
    <text evidence="2">The sequence shown here is derived from an EMBL/GenBank/DDBJ whole genome shotgun (WGS) entry which is preliminary data.</text>
</comment>
<keyword evidence="3" id="KW-1185">Reference proteome</keyword>
<evidence type="ECO:0000313" key="3">
    <source>
        <dbReference type="Proteomes" id="UP001501867"/>
    </source>
</evidence>
<dbReference type="EMBL" id="BAAABV010000017">
    <property type="protein sequence ID" value="GAA0295995.1"/>
    <property type="molecule type" value="Genomic_DNA"/>
</dbReference>
<keyword evidence="1" id="KW-1133">Transmembrane helix</keyword>
<proteinExistence type="predicted"/>
<evidence type="ECO:0000313" key="2">
    <source>
        <dbReference type="EMBL" id="GAA0295995.1"/>
    </source>
</evidence>
<name>A0ABN0VG16_9ACTN</name>
<keyword evidence="1" id="KW-0472">Membrane</keyword>